<dbReference type="GO" id="GO:0008270">
    <property type="term" value="F:zinc ion binding"/>
    <property type="evidence" value="ECO:0007669"/>
    <property type="project" value="UniProtKB-UniRule"/>
</dbReference>
<accession>A0A3M9NI66</accession>
<evidence type="ECO:0000313" key="11">
    <source>
        <dbReference type="Proteomes" id="UP000267223"/>
    </source>
</evidence>
<dbReference type="InterPro" id="IPR013471">
    <property type="entry name" value="RNase_Z/BN"/>
</dbReference>
<organism evidence="10 11">
    <name type="scientific">Hanamia caeni</name>
    <dbReference type="NCBI Taxonomy" id="2294116"/>
    <lineage>
        <taxon>Bacteria</taxon>
        <taxon>Pseudomonadati</taxon>
        <taxon>Bacteroidota</taxon>
        <taxon>Chitinophagia</taxon>
        <taxon>Chitinophagales</taxon>
        <taxon>Chitinophagaceae</taxon>
        <taxon>Hanamia</taxon>
    </lineage>
</organism>
<keyword evidence="4 8" id="KW-0479">Metal-binding</keyword>
<keyword evidence="2 8" id="KW-0819">tRNA processing</keyword>
<protein>
    <recommendedName>
        <fullName evidence="8">Ribonuclease Z</fullName>
        <shortName evidence="8">RNase Z</shortName>
        <ecNumber evidence="8">3.1.26.11</ecNumber>
    </recommendedName>
    <alternativeName>
        <fullName evidence="8">tRNA 3 endonuclease</fullName>
    </alternativeName>
    <alternativeName>
        <fullName evidence="8">tRNase Z</fullName>
    </alternativeName>
</protein>
<sequence>MIAVTILGNNSAVPAHNRHPTAQVLQTAEHFVLIDCGEGTQMQMRQYKIRKSRINHIFISHLHGDHYFGLVGLLNTFALNHRTNDLHIYAPAKLKSIIEIQMEVTETRFPYQLLFHNLEKEEILFDDKTLSVECFKVNHRIECWGFLFREKKNLRKIIPQQTKKYNVPQSFYEQLHKGLDFINEHNQVIKNEILTVAVEPPKSYAYCADTAFYDPIAEKIHGVDLVYHESTYLDELSQKAGERFHSTSRQAAMIAAKAGAKKLLLGHFSSMYENLDEFKTEAQSTFENTEIAEEGVCYLA</sequence>
<name>A0A3M9NI66_9BACT</name>
<comment type="similarity">
    <text evidence="8">Belongs to the RNase Z family.</text>
</comment>
<feature type="binding site" evidence="8">
    <location>
        <position position="63"/>
    </location>
    <ligand>
        <name>Zn(2+)</name>
        <dbReference type="ChEBI" id="CHEBI:29105"/>
        <label>1</label>
        <note>catalytic</note>
    </ligand>
</feature>
<comment type="function">
    <text evidence="8">Zinc phosphodiesterase, which displays some tRNA 3'-processing endonuclease activity. Probably involved in tRNA maturation, by removing a 3'-trailer from precursor tRNA.</text>
</comment>
<feature type="binding site" evidence="8">
    <location>
        <position position="267"/>
    </location>
    <ligand>
        <name>Zn(2+)</name>
        <dbReference type="ChEBI" id="CHEBI:29105"/>
        <label>2</label>
        <note>catalytic</note>
    </ligand>
</feature>
<feature type="binding site" evidence="8">
    <location>
        <position position="209"/>
    </location>
    <ligand>
        <name>Zn(2+)</name>
        <dbReference type="ChEBI" id="CHEBI:29105"/>
        <label>2</label>
        <note>catalytic</note>
    </ligand>
</feature>
<evidence type="ECO:0000256" key="4">
    <source>
        <dbReference type="ARBA" id="ARBA00022723"/>
    </source>
</evidence>
<evidence type="ECO:0000256" key="5">
    <source>
        <dbReference type="ARBA" id="ARBA00022759"/>
    </source>
</evidence>
<keyword evidence="5 8" id="KW-0255">Endonuclease</keyword>
<proteinExistence type="inferred from homology"/>
<dbReference type="EMBL" id="RJJR01000006">
    <property type="protein sequence ID" value="RNI36903.1"/>
    <property type="molecule type" value="Genomic_DNA"/>
</dbReference>
<feature type="active site" description="Proton acceptor" evidence="8">
    <location>
        <position position="65"/>
    </location>
</feature>
<feature type="binding site" evidence="8">
    <location>
        <position position="139"/>
    </location>
    <ligand>
        <name>Zn(2+)</name>
        <dbReference type="ChEBI" id="CHEBI:29105"/>
        <label>1</label>
        <note>catalytic</note>
    </ligand>
</feature>
<dbReference type="InterPro" id="IPR036866">
    <property type="entry name" value="RibonucZ/Hydroxyglut_hydro"/>
</dbReference>
<feature type="binding site" evidence="8">
    <location>
        <position position="65"/>
    </location>
    <ligand>
        <name>Zn(2+)</name>
        <dbReference type="ChEBI" id="CHEBI:29105"/>
        <label>2</label>
        <note>catalytic</note>
    </ligand>
</feature>
<keyword evidence="11" id="KW-1185">Reference proteome</keyword>
<feature type="binding site" evidence="8">
    <location>
        <position position="66"/>
    </location>
    <ligand>
        <name>Zn(2+)</name>
        <dbReference type="ChEBI" id="CHEBI:29105"/>
        <label>2</label>
        <note>catalytic</note>
    </ligand>
</feature>
<dbReference type="Pfam" id="PF23023">
    <property type="entry name" value="Anti-Pycsar_Apyc1"/>
    <property type="match status" value="1"/>
</dbReference>
<evidence type="ECO:0000256" key="8">
    <source>
        <dbReference type="HAMAP-Rule" id="MF_01818"/>
    </source>
</evidence>
<dbReference type="GO" id="GO:0042781">
    <property type="term" value="F:3'-tRNA processing endoribonuclease activity"/>
    <property type="evidence" value="ECO:0007669"/>
    <property type="project" value="UniProtKB-UniRule"/>
</dbReference>
<keyword evidence="3 8" id="KW-0540">Nuclease</keyword>
<dbReference type="Pfam" id="PF12706">
    <property type="entry name" value="Lactamase_B_2"/>
    <property type="match status" value="1"/>
</dbReference>
<dbReference type="HAMAP" id="MF_01818">
    <property type="entry name" value="RNase_Z_BN"/>
    <property type="match status" value="1"/>
</dbReference>
<reference evidence="10 11" key="1">
    <citation type="submission" date="2018-11" db="EMBL/GenBank/DDBJ databases">
        <title>Draft genome sequence of Ferruginibacter sp. BO-59.</title>
        <authorList>
            <person name="Im W.T."/>
        </authorList>
    </citation>
    <scope>NUCLEOTIDE SEQUENCE [LARGE SCALE GENOMIC DNA]</scope>
    <source>
        <strain evidence="10 11">BO-59</strain>
    </source>
</reference>
<feature type="domain" description="Metallo-beta-lactamase" evidence="9">
    <location>
        <begin position="191"/>
        <end position="268"/>
    </location>
</feature>
<comment type="caution">
    <text evidence="10">The sequence shown here is derived from an EMBL/GenBank/DDBJ whole genome shotgun (WGS) entry which is preliminary data.</text>
</comment>
<keyword evidence="6 8" id="KW-0378">Hydrolase</keyword>
<dbReference type="NCBIfam" id="TIGR02651">
    <property type="entry name" value="RNase_Z"/>
    <property type="match status" value="1"/>
</dbReference>
<dbReference type="PANTHER" id="PTHR46018:SF2">
    <property type="entry name" value="ZINC PHOSPHODIESTERASE ELAC PROTEIN 1"/>
    <property type="match status" value="1"/>
</dbReference>
<evidence type="ECO:0000256" key="2">
    <source>
        <dbReference type="ARBA" id="ARBA00022694"/>
    </source>
</evidence>
<dbReference type="Gene3D" id="3.60.15.10">
    <property type="entry name" value="Ribonuclease Z/Hydroxyacylglutathione hydrolase-like"/>
    <property type="match status" value="1"/>
</dbReference>
<dbReference type="OrthoDB" id="9800940at2"/>
<comment type="catalytic activity">
    <reaction evidence="8">
        <text>Endonucleolytic cleavage of RNA, removing extra 3' nucleotides from tRNA precursor, generating 3' termini of tRNAs. A 3'-hydroxy group is left at the tRNA terminus and a 5'-phosphoryl group is left at the trailer molecule.</text>
        <dbReference type="EC" id="3.1.26.11"/>
    </reaction>
</comment>
<feature type="binding site" evidence="8">
    <location>
        <position position="61"/>
    </location>
    <ligand>
        <name>Zn(2+)</name>
        <dbReference type="ChEBI" id="CHEBI:29105"/>
        <label>1</label>
        <note>catalytic</note>
    </ligand>
</feature>
<gene>
    <name evidence="8" type="primary">rnz</name>
    <name evidence="10" type="ORF">EFY79_09065</name>
</gene>
<dbReference type="EC" id="3.1.26.11" evidence="8"/>
<dbReference type="CDD" id="cd07717">
    <property type="entry name" value="RNaseZ_ZiPD-like_MBL-fold"/>
    <property type="match status" value="1"/>
</dbReference>
<dbReference type="NCBIfam" id="NF000801">
    <property type="entry name" value="PRK00055.1-3"/>
    <property type="match status" value="1"/>
</dbReference>
<evidence type="ECO:0000256" key="3">
    <source>
        <dbReference type="ARBA" id="ARBA00022722"/>
    </source>
</evidence>
<dbReference type="SUPFAM" id="SSF56281">
    <property type="entry name" value="Metallo-hydrolase/oxidoreductase"/>
    <property type="match status" value="1"/>
</dbReference>
<dbReference type="PANTHER" id="PTHR46018">
    <property type="entry name" value="ZINC PHOSPHODIESTERASE ELAC PROTEIN 1"/>
    <property type="match status" value="1"/>
</dbReference>
<dbReference type="RefSeq" id="WP_123120387.1">
    <property type="nucleotide sequence ID" value="NZ_RJJR01000006.1"/>
</dbReference>
<comment type="cofactor">
    <cofactor evidence="8">
        <name>Zn(2+)</name>
        <dbReference type="ChEBI" id="CHEBI:29105"/>
    </cofactor>
    <text evidence="8">Binds 2 Zn(2+) ions.</text>
</comment>
<feature type="binding site" evidence="8">
    <location>
        <position position="209"/>
    </location>
    <ligand>
        <name>Zn(2+)</name>
        <dbReference type="ChEBI" id="CHEBI:29105"/>
        <label>1</label>
        <note>catalytic</note>
    </ligand>
</feature>
<dbReference type="InterPro" id="IPR001279">
    <property type="entry name" value="Metallo-B-lactamas"/>
</dbReference>
<evidence type="ECO:0000313" key="10">
    <source>
        <dbReference type="EMBL" id="RNI36903.1"/>
    </source>
</evidence>
<evidence type="ECO:0000259" key="9">
    <source>
        <dbReference type="Pfam" id="PF12706"/>
    </source>
</evidence>
<keyword evidence="7 8" id="KW-0862">Zinc</keyword>
<evidence type="ECO:0000256" key="6">
    <source>
        <dbReference type="ARBA" id="ARBA00022801"/>
    </source>
</evidence>
<evidence type="ECO:0000256" key="7">
    <source>
        <dbReference type="ARBA" id="ARBA00022833"/>
    </source>
</evidence>
<evidence type="ECO:0000256" key="1">
    <source>
        <dbReference type="ARBA" id="ARBA00011738"/>
    </source>
</evidence>
<dbReference type="Proteomes" id="UP000267223">
    <property type="component" value="Unassembled WGS sequence"/>
</dbReference>
<comment type="subunit">
    <text evidence="1 8">Homodimer.</text>
</comment>
<dbReference type="AlphaFoldDB" id="A0A3M9NI66"/>